<dbReference type="OrthoDB" id="9780147at2"/>
<keyword evidence="4" id="KW-0676">Redox-active center</keyword>
<evidence type="ECO:0000256" key="3">
    <source>
        <dbReference type="ARBA" id="ARBA00023157"/>
    </source>
</evidence>
<dbReference type="InterPro" id="IPR041205">
    <property type="entry name" value="ScsC_N"/>
</dbReference>
<keyword evidence="8" id="KW-1185">Reference proteome</keyword>
<organism evidence="7 8">
    <name type="scientific">Lichenicoccus roseus</name>
    <dbReference type="NCBI Taxonomy" id="2683649"/>
    <lineage>
        <taxon>Bacteria</taxon>
        <taxon>Pseudomonadati</taxon>
        <taxon>Pseudomonadota</taxon>
        <taxon>Alphaproteobacteria</taxon>
        <taxon>Acetobacterales</taxon>
        <taxon>Acetobacteraceae</taxon>
        <taxon>Lichenicoccus</taxon>
    </lineage>
</organism>
<dbReference type="Proteomes" id="UP000305654">
    <property type="component" value="Unassembled WGS sequence"/>
</dbReference>
<dbReference type="PANTHER" id="PTHR13887">
    <property type="entry name" value="GLUTATHIONE S-TRANSFERASE KAPPA"/>
    <property type="match status" value="1"/>
</dbReference>
<dbReference type="GO" id="GO:0016491">
    <property type="term" value="F:oxidoreductase activity"/>
    <property type="evidence" value="ECO:0007669"/>
    <property type="project" value="UniProtKB-KW"/>
</dbReference>
<evidence type="ECO:0000256" key="4">
    <source>
        <dbReference type="ARBA" id="ARBA00023284"/>
    </source>
</evidence>
<protein>
    <submittedName>
        <fullName evidence="7">DsbA family protein</fullName>
    </submittedName>
</protein>
<evidence type="ECO:0000256" key="2">
    <source>
        <dbReference type="ARBA" id="ARBA00023002"/>
    </source>
</evidence>
<reference evidence="7 8" key="1">
    <citation type="submission" date="2019-05" db="EMBL/GenBank/DDBJ databases">
        <authorList>
            <person name="Pankratov T."/>
            <person name="Grouzdev D."/>
        </authorList>
    </citation>
    <scope>NUCLEOTIDE SEQUENCE [LARGE SCALE GENOMIC DNA]</scope>
    <source>
        <strain evidence="7 8">KEBCLARHB70R</strain>
    </source>
</reference>
<keyword evidence="1 5" id="KW-0732">Signal</keyword>
<dbReference type="Pfam" id="PF18312">
    <property type="entry name" value="ScsC_N"/>
    <property type="match status" value="1"/>
</dbReference>
<dbReference type="PROSITE" id="PS51352">
    <property type="entry name" value="THIOREDOXIN_2"/>
    <property type="match status" value="1"/>
</dbReference>
<proteinExistence type="predicted"/>
<sequence>MRSAARSAVLFTSFLVAAPPLPALAQGVPATAQFTPSQRQEIIAIVRDALKSDPSILSDAIVSLRAQADHAQAVDARAALERDRAALAPAAGDMVIGRGSVTLTEFYDPRCPYCRKVLPDLDQLGASDSRLRLVEKLIPILGPGSVLEAKAIAAAGRQHLASALQHALMNDSAAPDETRVIDLARQAGLDTGRLQRDMTDPAILAGLQKNIALAQDLGITGTPSFVVGDRIIPGAVDLTTLRQAVAAARAG</sequence>
<evidence type="ECO:0000313" key="8">
    <source>
        <dbReference type="Proteomes" id="UP000305654"/>
    </source>
</evidence>
<name>A0A5R9J5S3_9PROT</name>
<dbReference type="Gene3D" id="3.40.30.10">
    <property type="entry name" value="Glutaredoxin"/>
    <property type="match status" value="1"/>
</dbReference>
<evidence type="ECO:0000259" key="6">
    <source>
        <dbReference type="PROSITE" id="PS51352"/>
    </source>
</evidence>
<keyword evidence="2" id="KW-0560">Oxidoreductase</keyword>
<gene>
    <name evidence="7" type="ORF">FE263_05485</name>
</gene>
<keyword evidence="3" id="KW-1015">Disulfide bond</keyword>
<feature type="domain" description="Thioredoxin" evidence="6">
    <location>
        <begin position="60"/>
        <end position="250"/>
    </location>
</feature>
<dbReference type="Pfam" id="PF01323">
    <property type="entry name" value="DSBA"/>
    <property type="match status" value="1"/>
</dbReference>
<evidence type="ECO:0000256" key="1">
    <source>
        <dbReference type="ARBA" id="ARBA00022729"/>
    </source>
</evidence>
<dbReference type="EMBL" id="VCDI01000002">
    <property type="protein sequence ID" value="TLU72912.1"/>
    <property type="molecule type" value="Genomic_DNA"/>
</dbReference>
<accession>A0A5R9J5S3</accession>
<dbReference type="InterPro" id="IPR001853">
    <property type="entry name" value="DSBA-like_thioredoxin_dom"/>
</dbReference>
<feature type="chain" id="PRO_5024428113" evidence="5">
    <location>
        <begin position="26"/>
        <end position="251"/>
    </location>
</feature>
<dbReference type="AlphaFoldDB" id="A0A5R9J5S3"/>
<dbReference type="CDD" id="cd03023">
    <property type="entry name" value="DsbA_Com1_like"/>
    <property type="match status" value="1"/>
</dbReference>
<dbReference type="InterPro" id="IPR013766">
    <property type="entry name" value="Thioredoxin_domain"/>
</dbReference>
<dbReference type="PANTHER" id="PTHR13887:SF14">
    <property type="entry name" value="DISULFIDE BOND FORMATION PROTEIN D"/>
    <property type="match status" value="1"/>
</dbReference>
<dbReference type="RefSeq" id="WP_138324986.1">
    <property type="nucleotide sequence ID" value="NZ_VCDI01000002.1"/>
</dbReference>
<evidence type="ECO:0000313" key="7">
    <source>
        <dbReference type="EMBL" id="TLU72912.1"/>
    </source>
</evidence>
<comment type="caution">
    <text evidence="7">The sequence shown here is derived from an EMBL/GenBank/DDBJ whole genome shotgun (WGS) entry which is preliminary data.</text>
</comment>
<dbReference type="SUPFAM" id="SSF52833">
    <property type="entry name" value="Thioredoxin-like"/>
    <property type="match status" value="1"/>
</dbReference>
<feature type="signal peptide" evidence="5">
    <location>
        <begin position="1"/>
        <end position="25"/>
    </location>
</feature>
<evidence type="ECO:0000256" key="5">
    <source>
        <dbReference type="SAM" id="SignalP"/>
    </source>
</evidence>
<dbReference type="InterPro" id="IPR036249">
    <property type="entry name" value="Thioredoxin-like_sf"/>
</dbReference>